<dbReference type="InterPro" id="IPR005084">
    <property type="entry name" value="CBM6"/>
</dbReference>
<dbReference type="InterPro" id="IPR006584">
    <property type="entry name" value="Cellulose-bd_IV"/>
</dbReference>
<evidence type="ECO:0000256" key="1">
    <source>
        <dbReference type="ARBA" id="ARBA00022729"/>
    </source>
</evidence>
<gene>
    <name evidence="4" type="ORF">WFZ86_09185</name>
</gene>
<name>A0ABU9NN37_9FLAO</name>
<keyword evidence="1 2" id="KW-0732">Signal</keyword>
<dbReference type="SUPFAM" id="SSF49785">
    <property type="entry name" value="Galactose-binding domain-like"/>
    <property type="match status" value="1"/>
</dbReference>
<feature type="domain" description="CBM6" evidence="3">
    <location>
        <begin position="316"/>
        <end position="435"/>
    </location>
</feature>
<evidence type="ECO:0000313" key="5">
    <source>
        <dbReference type="Proteomes" id="UP001468798"/>
    </source>
</evidence>
<protein>
    <submittedName>
        <fullName evidence="4">Carbohydrate-binding protein</fullName>
    </submittedName>
</protein>
<dbReference type="Proteomes" id="UP001468798">
    <property type="component" value="Unassembled WGS sequence"/>
</dbReference>
<feature type="chain" id="PRO_5045806379" evidence="2">
    <location>
        <begin position="22"/>
        <end position="535"/>
    </location>
</feature>
<dbReference type="Pfam" id="PF18962">
    <property type="entry name" value="Por_Secre_tail"/>
    <property type="match status" value="1"/>
</dbReference>
<dbReference type="CDD" id="cd04080">
    <property type="entry name" value="CBM6_cellulase-like"/>
    <property type="match status" value="1"/>
</dbReference>
<sequence length="535" mass="59548">MKTKNYILFLFLFLPFLQSNAQTVAVRGKQLFVNEQRYRIKAVDYNRGTGDTGNYTQDIALMKEAGINTIRTYAPITNVAELNAFAANGIRIIMHLNENDFENYINTYKNHQAILMWEFGNEFNYHPEWFGGNINVWYSKLQACAIRAHQLDVNHPVTTAHGEVPTASVLSACPAVDVWGLNLYRWDNDVPAIDDFRRLSQKAMYVSECGADSYNKSTNTIREDLQMQANKNILTGIFNRYDDCIGAAVFEFCDEWWKAGSPDVQNPGGSAPNSSGVPYDGSADEEYWGIVRRDRSKKPSFFNLKEIYTSLDAFNKKIEAESYSSMSGVQTETCTEGGLNVGYIDTNDWMAYNSITFPTTGVYTFEFRVASYSGGKLSVDLNAGSIVVGSVTIPATGGWQNWTTVSFTKQVNAGTYNLGIFAATGGWNINYLVIKSGGQTLRQGVENEKKTTDSVTDEVQDFSIFPIPVNEKMNVHFGKNTNNLGVQVLNMSGISLLKTDVLNDSAIDVSALTPGLYLLKVSNGNQEIVKTFIKK</sequence>
<dbReference type="NCBIfam" id="TIGR04183">
    <property type="entry name" value="Por_Secre_tail"/>
    <property type="match status" value="1"/>
</dbReference>
<feature type="signal peptide" evidence="2">
    <location>
        <begin position="1"/>
        <end position="21"/>
    </location>
</feature>
<reference evidence="4 5" key="1">
    <citation type="submission" date="2024-03" db="EMBL/GenBank/DDBJ databases">
        <title>Two novel species of the genus Flavobacterium exhibiting potentially degradation of complex polysaccharides.</title>
        <authorList>
            <person name="Lian X."/>
        </authorList>
    </citation>
    <scope>NUCLEOTIDE SEQUENCE [LARGE SCALE GENOMIC DNA]</scope>
    <source>
        <strain evidence="4 5">N6</strain>
    </source>
</reference>
<accession>A0ABU9NN37</accession>
<dbReference type="Gene3D" id="3.20.20.80">
    <property type="entry name" value="Glycosidases"/>
    <property type="match status" value="1"/>
</dbReference>
<keyword evidence="5" id="KW-1185">Reference proteome</keyword>
<dbReference type="Pfam" id="PF02836">
    <property type="entry name" value="Glyco_hydro_2_C"/>
    <property type="match status" value="1"/>
</dbReference>
<dbReference type="Gene3D" id="2.60.120.260">
    <property type="entry name" value="Galactose-binding domain-like"/>
    <property type="match status" value="1"/>
</dbReference>
<dbReference type="PROSITE" id="PS51175">
    <property type="entry name" value="CBM6"/>
    <property type="match status" value="1"/>
</dbReference>
<evidence type="ECO:0000256" key="2">
    <source>
        <dbReference type="SAM" id="SignalP"/>
    </source>
</evidence>
<evidence type="ECO:0000313" key="4">
    <source>
        <dbReference type="EMBL" id="MEM0576672.1"/>
    </source>
</evidence>
<comment type="caution">
    <text evidence="4">The sequence shown here is derived from an EMBL/GenBank/DDBJ whole genome shotgun (WGS) entry which is preliminary data.</text>
</comment>
<dbReference type="RefSeq" id="WP_342691663.1">
    <property type="nucleotide sequence ID" value="NZ_JBCGDP010000007.1"/>
</dbReference>
<dbReference type="InterPro" id="IPR026444">
    <property type="entry name" value="Secre_tail"/>
</dbReference>
<organism evidence="4 5">
    <name type="scientific">Flavobacterium polysaccharolyticum</name>
    <dbReference type="NCBI Taxonomy" id="3133148"/>
    <lineage>
        <taxon>Bacteria</taxon>
        <taxon>Pseudomonadati</taxon>
        <taxon>Bacteroidota</taxon>
        <taxon>Flavobacteriia</taxon>
        <taxon>Flavobacteriales</taxon>
        <taxon>Flavobacteriaceae</taxon>
        <taxon>Flavobacterium</taxon>
    </lineage>
</organism>
<dbReference type="SUPFAM" id="SSF51445">
    <property type="entry name" value="(Trans)glycosidases"/>
    <property type="match status" value="1"/>
</dbReference>
<dbReference type="Pfam" id="PF03422">
    <property type="entry name" value="CBM_6"/>
    <property type="match status" value="1"/>
</dbReference>
<dbReference type="SMART" id="SM00606">
    <property type="entry name" value="CBD_IV"/>
    <property type="match status" value="1"/>
</dbReference>
<evidence type="ECO:0000259" key="3">
    <source>
        <dbReference type="PROSITE" id="PS51175"/>
    </source>
</evidence>
<dbReference type="InterPro" id="IPR006103">
    <property type="entry name" value="Glyco_hydro_2_cat"/>
</dbReference>
<proteinExistence type="predicted"/>
<dbReference type="InterPro" id="IPR008979">
    <property type="entry name" value="Galactose-bd-like_sf"/>
</dbReference>
<dbReference type="EMBL" id="JBCGDP010000007">
    <property type="protein sequence ID" value="MEM0576672.1"/>
    <property type="molecule type" value="Genomic_DNA"/>
</dbReference>
<dbReference type="InterPro" id="IPR017853">
    <property type="entry name" value="GH"/>
</dbReference>